<protein>
    <submittedName>
        <fullName evidence="7">Disease resistance protein At3g14460</fullName>
    </submittedName>
</protein>
<evidence type="ECO:0000313" key="6">
    <source>
        <dbReference type="Proteomes" id="UP000515121"/>
    </source>
</evidence>
<reference evidence="7" key="1">
    <citation type="submission" date="2025-08" db="UniProtKB">
        <authorList>
            <consortium name="RefSeq"/>
        </authorList>
    </citation>
    <scope>IDENTIFICATION</scope>
    <source>
        <tissue evidence="7">Fruit stalk</tissue>
    </source>
</reference>
<dbReference type="RefSeq" id="XP_022764202.1">
    <property type="nucleotide sequence ID" value="XM_022908467.1"/>
</dbReference>
<dbReference type="AlphaFoldDB" id="A0A6P6AH55"/>
<proteinExistence type="predicted"/>
<dbReference type="PANTHER" id="PTHR36766:SF45">
    <property type="entry name" value="NB-ARC DOMAIN-CONTAINING PROTEIN"/>
    <property type="match status" value="1"/>
</dbReference>
<dbReference type="InterPro" id="IPR058922">
    <property type="entry name" value="WHD_DRP"/>
</dbReference>
<evidence type="ECO:0000259" key="4">
    <source>
        <dbReference type="Pfam" id="PF23559"/>
    </source>
</evidence>
<name>A0A6P6AH55_DURZI</name>
<dbReference type="Pfam" id="PF23559">
    <property type="entry name" value="WHD_DRP"/>
    <property type="match status" value="1"/>
</dbReference>
<dbReference type="InterPro" id="IPR032675">
    <property type="entry name" value="LRR_dom_sf"/>
</dbReference>
<dbReference type="OrthoDB" id="982867at2759"/>
<keyword evidence="3" id="KW-0611">Plant defense</keyword>
<organism evidence="6 7">
    <name type="scientific">Durio zibethinus</name>
    <name type="common">Durian</name>
    <dbReference type="NCBI Taxonomy" id="66656"/>
    <lineage>
        <taxon>Eukaryota</taxon>
        <taxon>Viridiplantae</taxon>
        <taxon>Streptophyta</taxon>
        <taxon>Embryophyta</taxon>
        <taxon>Tracheophyta</taxon>
        <taxon>Spermatophyta</taxon>
        <taxon>Magnoliopsida</taxon>
        <taxon>eudicotyledons</taxon>
        <taxon>Gunneridae</taxon>
        <taxon>Pentapetalae</taxon>
        <taxon>rosids</taxon>
        <taxon>malvids</taxon>
        <taxon>Malvales</taxon>
        <taxon>Malvaceae</taxon>
        <taxon>Helicteroideae</taxon>
        <taxon>Durio</taxon>
    </lineage>
</organism>
<sequence>MAEGFLNRPNTERRIEDLGRECFEELVSRSFFQASGKAQSLFVMHDLINDLAQSVAGETYFKRERSEGIENPSRTRHSSYVIGDYDGIKKFETFFEAKSLRTFLPFDTKMRMQYDECFLSNNVLDDLLPRLKCLRVLSLKRYHNSEIPDFIGILKHLRYLDFSYTDIKSFAIKHYAGILLPIWIGDPSFEKLRSLKFEDCRNCALLPAVGKLPYLKDLYIKGMSSVISVGKEFYGDNCPNVFPLLETLHFDDMPEWEEWEPCEVVEEGRKFSCLQKLFIKNCPKLVRTLPDSLPSLEKIVIRNCQKLVVSISNLPMLYELKIHGCKAVVLGSSSDLWSVKKVFLSDTAKFECVTKEMMLESMKVEDLSIDGCEELASLWQTKWGWLASLRSLHNLKIQHWPQIVSMGAAKVEEQAELVQLDIPCNIEHLTIQGCEGLEKLSATLQSLMCLRKLELVECPKLVSLLTDNLPPTLKSLKILCCKNLQCLLDDRENINFSGTSLLESLEISNCEALKSVSSSGKLPVRLKSLRIWWSKLDYIALEIGDNICLESIELIRCTNIKYLPEGLDRLSRLQCIDLGGCSNLDCFPASGLPASNLKSVSLSGCLKLEVLPNFYSLQELWISNCPMMKSIGEAGLPTNLTSLFMYDPNFSKVVMEWGLHRLTSLKKLRIDGSDFIDVVSFPHVKIGMNMKLPPSLTRFEIINFKNLRKLSSKGFQNLTSLQFLSIENCPKLKSLPKKEMLPSLLVLFIYNCPVLKKRYRRDKGKLWSNIAHIPCVRIDN</sequence>
<dbReference type="SUPFAM" id="SSF52058">
    <property type="entry name" value="L domain-like"/>
    <property type="match status" value="2"/>
</dbReference>
<evidence type="ECO:0000256" key="3">
    <source>
        <dbReference type="ARBA" id="ARBA00022821"/>
    </source>
</evidence>
<feature type="domain" description="R13L1/DRL21-like LRR repeat region" evidence="5">
    <location>
        <begin position="165"/>
        <end position="223"/>
    </location>
</feature>
<dbReference type="Gene3D" id="3.80.10.10">
    <property type="entry name" value="Ribonuclease Inhibitor"/>
    <property type="match status" value="4"/>
</dbReference>
<dbReference type="KEGG" id="dzi:111309401"/>
<keyword evidence="6" id="KW-1185">Reference proteome</keyword>
<evidence type="ECO:0000256" key="2">
    <source>
        <dbReference type="ARBA" id="ARBA00022737"/>
    </source>
</evidence>
<dbReference type="GO" id="GO:0006952">
    <property type="term" value="P:defense response"/>
    <property type="evidence" value="ECO:0007669"/>
    <property type="project" value="UniProtKB-KW"/>
</dbReference>
<dbReference type="Pfam" id="PF25019">
    <property type="entry name" value="LRR_R13L1-DRL21"/>
    <property type="match status" value="1"/>
</dbReference>
<accession>A0A6P6AH55</accession>
<dbReference type="InterPro" id="IPR056789">
    <property type="entry name" value="LRR_R13L1-DRL21"/>
</dbReference>
<keyword evidence="2" id="KW-0677">Repeat</keyword>
<gene>
    <name evidence="7" type="primary">LOC111309401</name>
</gene>
<dbReference type="Proteomes" id="UP000515121">
    <property type="component" value="Unplaced"/>
</dbReference>
<dbReference type="GeneID" id="111309401"/>
<dbReference type="PANTHER" id="PTHR36766">
    <property type="entry name" value="PLANT BROAD-SPECTRUM MILDEW RESISTANCE PROTEIN RPW8"/>
    <property type="match status" value="1"/>
</dbReference>
<keyword evidence="1" id="KW-0433">Leucine-rich repeat</keyword>
<evidence type="ECO:0000256" key="1">
    <source>
        <dbReference type="ARBA" id="ARBA00022614"/>
    </source>
</evidence>
<feature type="domain" description="Disease resistance protein winged helix" evidence="4">
    <location>
        <begin position="1"/>
        <end position="52"/>
    </location>
</feature>
<evidence type="ECO:0000259" key="5">
    <source>
        <dbReference type="Pfam" id="PF25019"/>
    </source>
</evidence>
<evidence type="ECO:0000313" key="7">
    <source>
        <dbReference type="RefSeq" id="XP_022764202.1"/>
    </source>
</evidence>